<dbReference type="InterPro" id="IPR051315">
    <property type="entry name" value="Bact_Chemotaxis_CheA"/>
</dbReference>
<evidence type="ECO:0000313" key="3">
    <source>
        <dbReference type="EMBL" id="MCJ2543563.1"/>
    </source>
</evidence>
<feature type="domain" description="Response regulatory" evidence="2">
    <location>
        <begin position="3"/>
        <end position="120"/>
    </location>
</feature>
<proteinExistence type="predicted"/>
<dbReference type="Proteomes" id="UP000830835">
    <property type="component" value="Unassembled WGS sequence"/>
</dbReference>
<feature type="modified residue" description="4-aspartylphosphate" evidence="1">
    <location>
        <position position="53"/>
    </location>
</feature>
<evidence type="ECO:0000259" key="2">
    <source>
        <dbReference type="PROSITE" id="PS50110"/>
    </source>
</evidence>
<dbReference type="EMBL" id="JAFIRA010000031">
    <property type="protein sequence ID" value="MCJ2543563.1"/>
    <property type="molecule type" value="Genomic_DNA"/>
</dbReference>
<dbReference type="InterPro" id="IPR011006">
    <property type="entry name" value="CheY-like_superfamily"/>
</dbReference>
<dbReference type="CDD" id="cd17574">
    <property type="entry name" value="REC_OmpR"/>
    <property type="match status" value="1"/>
</dbReference>
<dbReference type="PANTHER" id="PTHR43395">
    <property type="entry name" value="SENSOR HISTIDINE KINASE CHEA"/>
    <property type="match status" value="1"/>
</dbReference>
<dbReference type="Pfam" id="PF00072">
    <property type="entry name" value="Response_reg"/>
    <property type="match status" value="1"/>
</dbReference>
<name>A0ABT0CCN7_THEVL</name>
<dbReference type="PROSITE" id="PS50110">
    <property type="entry name" value="RESPONSE_REGULATORY"/>
    <property type="match status" value="1"/>
</dbReference>
<keyword evidence="1" id="KW-0597">Phosphoprotein</keyword>
<evidence type="ECO:0000256" key="1">
    <source>
        <dbReference type="PROSITE-ProRule" id="PRU00169"/>
    </source>
</evidence>
<dbReference type="SMART" id="SM00448">
    <property type="entry name" value="REC"/>
    <property type="match status" value="1"/>
</dbReference>
<accession>A0ABT0CCN7</accession>
<sequence length="131" mass="14968">MHSIDLHSNVSKLRQTLARQLERAGYEVVQARDGQEALAQLEQQQPADLILCDVEMPRMNGFEFLNQRRKVSHLAGIPVVMLTSRSGQKHRRLAMQLGANAYLTKPCLEYELLNQVEALLPSRQRQKVADY</sequence>
<dbReference type="InterPro" id="IPR001789">
    <property type="entry name" value="Sig_transdc_resp-reg_receiver"/>
</dbReference>
<dbReference type="PANTHER" id="PTHR43395:SF1">
    <property type="entry name" value="CHEMOTAXIS PROTEIN CHEA"/>
    <property type="match status" value="1"/>
</dbReference>
<organism evidence="3 4">
    <name type="scientific">Thermostichus vulcanus str. 'Rupite'</name>
    <dbReference type="NCBI Taxonomy" id="2813851"/>
    <lineage>
        <taxon>Bacteria</taxon>
        <taxon>Bacillati</taxon>
        <taxon>Cyanobacteriota</taxon>
        <taxon>Cyanophyceae</taxon>
        <taxon>Thermostichales</taxon>
        <taxon>Thermostichaceae</taxon>
        <taxon>Thermostichus</taxon>
    </lineage>
</organism>
<dbReference type="Gene3D" id="3.40.50.2300">
    <property type="match status" value="1"/>
</dbReference>
<protein>
    <submittedName>
        <fullName evidence="3">Response regulator</fullName>
    </submittedName>
</protein>
<reference evidence="3" key="1">
    <citation type="submission" date="2021-02" db="EMBL/GenBank/DDBJ databases">
        <title>The CRISPR/cas machinery reduction and long-range gene transfer in the hot spring cyanobacterium Synechococcus.</title>
        <authorList>
            <person name="Dvorak P."/>
            <person name="Jahodarova E."/>
            <person name="Hasler P."/>
            <person name="Poulickova A."/>
        </authorList>
    </citation>
    <scope>NUCLEOTIDE SEQUENCE</scope>
    <source>
        <strain evidence="3">Rupite</strain>
    </source>
</reference>
<keyword evidence="4" id="KW-1185">Reference proteome</keyword>
<comment type="caution">
    <text evidence="3">The sequence shown here is derived from an EMBL/GenBank/DDBJ whole genome shotgun (WGS) entry which is preliminary data.</text>
</comment>
<evidence type="ECO:0000313" key="4">
    <source>
        <dbReference type="Proteomes" id="UP000830835"/>
    </source>
</evidence>
<gene>
    <name evidence="3" type="ORF">JX360_11700</name>
</gene>
<dbReference type="SUPFAM" id="SSF52172">
    <property type="entry name" value="CheY-like"/>
    <property type="match status" value="1"/>
</dbReference>